<evidence type="ECO:0000313" key="4">
    <source>
        <dbReference type="EMBL" id="MFC6385842.1"/>
    </source>
</evidence>
<dbReference type="Gene3D" id="3.40.50.1970">
    <property type="match status" value="1"/>
</dbReference>
<dbReference type="Gene3D" id="1.20.1090.10">
    <property type="entry name" value="Dehydroquinate synthase-like - alpha domain"/>
    <property type="match status" value="1"/>
</dbReference>
<dbReference type="Pfam" id="PF25137">
    <property type="entry name" value="ADH_Fe_C"/>
    <property type="match status" value="1"/>
</dbReference>
<dbReference type="InterPro" id="IPR056798">
    <property type="entry name" value="ADH_Fe_C"/>
</dbReference>
<evidence type="ECO:0000259" key="3">
    <source>
        <dbReference type="Pfam" id="PF25137"/>
    </source>
</evidence>
<evidence type="ECO:0000259" key="2">
    <source>
        <dbReference type="Pfam" id="PF00465"/>
    </source>
</evidence>
<dbReference type="InterPro" id="IPR001670">
    <property type="entry name" value="ADH_Fe/GldA"/>
</dbReference>
<dbReference type="PROSITE" id="PS00060">
    <property type="entry name" value="ADH_IRON_2"/>
    <property type="match status" value="1"/>
</dbReference>
<dbReference type="Pfam" id="PF00465">
    <property type="entry name" value="Fe-ADH"/>
    <property type="match status" value="1"/>
</dbReference>
<sequence length="383" mass="41224">MVNRMILNETSYFGKGSIGKIVAEVKNRGFKKALIVTDKDLIKFNVATKVMDLLDQNHNEYEVFDGIIPNPTLEVVREGLAAYKKANADYILAIGGGSSIDTAKAIGIIITNPEHEDIVSLEGEPGTKNPSAPILAVPTTSGTAAEVTINYVITDKEHNRKFVCVDQHDIPIASFVDSDLMMGMPKSLCAATGMDALTHAIEGYITKGAWALTDMMHLKAIEIISHSLRASVRGDQSGREAMALGQYIAGMGFSNVGLGLVHGMAHPLSAWYNVPHGVACASLLPTIMEYNKAFTGEKYRDIARVMGVKNADSLSLDAVRDAAIAAVKQLGKDVGIPQNITELGVKKEDLPSIAKDARADVCTGGNPRDTNREEIIELYQSLL</sequence>
<dbReference type="EC" id="1.1.1.77" evidence="4"/>
<dbReference type="InterPro" id="IPR018211">
    <property type="entry name" value="ADH_Fe_CS"/>
</dbReference>
<name>A0ABW1WE38_9BACL</name>
<dbReference type="PANTHER" id="PTHR11496:SF106">
    <property type="entry name" value="LACTALDEHYDE REDUCTASE"/>
    <property type="match status" value="1"/>
</dbReference>
<dbReference type="PROSITE" id="PS00913">
    <property type="entry name" value="ADH_IRON_1"/>
    <property type="match status" value="1"/>
</dbReference>
<reference evidence="5" key="1">
    <citation type="journal article" date="2019" name="Int. J. Syst. Evol. Microbiol.">
        <title>The Global Catalogue of Microorganisms (GCM) 10K type strain sequencing project: providing services to taxonomists for standard genome sequencing and annotation.</title>
        <authorList>
            <consortium name="The Broad Institute Genomics Platform"/>
            <consortium name="The Broad Institute Genome Sequencing Center for Infectious Disease"/>
            <person name="Wu L."/>
            <person name="Ma J."/>
        </authorList>
    </citation>
    <scope>NUCLEOTIDE SEQUENCE [LARGE SCALE GENOMIC DNA]</scope>
    <source>
        <strain evidence="5">CCUG 42001</strain>
    </source>
</reference>
<dbReference type="RefSeq" id="WP_253052539.1">
    <property type="nucleotide sequence ID" value="NZ_JAMXWN010000002.1"/>
</dbReference>
<organism evidence="4 5">
    <name type="scientific">Sporolactobacillus kofuensis</name>
    <dbReference type="NCBI Taxonomy" id="269672"/>
    <lineage>
        <taxon>Bacteria</taxon>
        <taxon>Bacillati</taxon>
        <taxon>Bacillota</taxon>
        <taxon>Bacilli</taxon>
        <taxon>Bacillales</taxon>
        <taxon>Sporolactobacillaceae</taxon>
        <taxon>Sporolactobacillus</taxon>
    </lineage>
</organism>
<dbReference type="InterPro" id="IPR013460">
    <property type="entry name" value="Lactal_redase"/>
</dbReference>
<dbReference type="EMBL" id="JBHSTQ010000003">
    <property type="protein sequence ID" value="MFC6385842.1"/>
    <property type="molecule type" value="Genomic_DNA"/>
</dbReference>
<evidence type="ECO:0000313" key="5">
    <source>
        <dbReference type="Proteomes" id="UP001596267"/>
    </source>
</evidence>
<dbReference type="GO" id="GO:0008912">
    <property type="term" value="F:lactaldehyde reductase activity"/>
    <property type="evidence" value="ECO:0007669"/>
    <property type="project" value="UniProtKB-EC"/>
</dbReference>
<dbReference type="SUPFAM" id="SSF56796">
    <property type="entry name" value="Dehydroquinate synthase-like"/>
    <property type="match status" value="1"/>
</dbReference>
<keyword evidence="1 4" id="KW-0560">Oxidoreductase</keyword>
<comment type="caution">
    <text evidence="4">The sequence shown here is derived from an EMBL/GenBank/DDBJ whole genome shotgun (WGS) entry which is preliminary data.</text>
</comment>
<protein>
    <submittedName>
        <fullName evidence="4">Lactaldehyde reductase</fullName>
        <ecNumber evidence="4">1.1.1.77</ecNumber>
    </submittedName>
</protein>
<dbReference type="Proteomes" id="UP001596267">
    <property type="component" value="Unassembled WGS sequence"/>
</dbReference>
<dbReference type="PANTHER" id="PTHR11496">
    <property type="entry name" value="ALCOHOL DEHYDROGENASE"/>
    <property type="match status" value="1"/>
</dbReference>
<accession>A0ABW1WE38</accession>
<keyword evidence="5" id="KW-1185">Reference proteome</keyword>
<dbReference type="NCBIfam" id="TIGR02638">
    <property type="entry name" value="lactal_redase"/>
    <property type="match status" value="1"/>
</dbReference>
<proteinExistence type="predicted"/>
<feature type="domain" description="Fe-containing alcohol dehydrogenase-like C-terminal" evidence="3">
    <location>
        <begin position="190"/>
        <end position="382"/>
    </location>
</feature>
<evidence type="ECO:0000256" key="1">
    <source>
        <dbReference type="ARBA" id="ARBA00023002"/>
    </source>
</evidence>
<gene>
    <name evidence="4" type="primary">fucO</name>
    <name evidence="4" type="ORF">ACFP7A_04440</name>
</gene>
<feature type="domain" description="Alcohol dehydrogenase iron-type/glycerol dehydrogenase GldA" evidence="2">
    <location>
        <begin position="11"/>
        <end position="177"/>
    </location>
</feature>
<dbReference type="CDD" id="cd08176">
    <property type="entry name" value="LPO"/>
    <property type="match status" value="1"/>
</dbReference>
<dbReference type="NCBIfam" id="NF007911">
    <property type="entry name" value="PRK10624.1"/>
    <property type="match status" value="1"/>
</dbReference>
<dbReference type="InterPro" id="IPR039697">
    <property type="entry name" value="Alcohol_dehydrogenase_Fe"/>
</dbReference>